<dbReference type="InterPro" id="IPR040794">
    <property type="entry name" value="CE2_N"/>
</dbReference>
<dbReference type="Pfam" id="PF17996">
    <property type="entry name" value="CE2_N"/>
    <property type="match status" value="1"/>
</dbReference>
<organism evidence="2 3">
    <name type="scientific">Vibrio porteresiae DSM 19223</name>
    <dbReference type="NCBI Taxonomy" id="1123496"/>
    <lineage>
        <taxon>Bacteria</taxon>
        <taxon>Pseudomonadati</taxon>
        <taxon>Pseudomonadota</taxon>
        <taxon>Gammaproteobacteria</taxon>
        <taxon>Vibrionales</taxon>
        <taxon>Vibrionaceae</taxon>
        <taxon>Vibrio</taxon>
    </lineage>
</organism>
<dbReference type="PANTHER" id="PTHR37834">
    <property type="entry name" value="GDSL-LIKE LIPASE/ACYLHYDROLASE DOMAIN PROTEIN (AFU_ORTHOLOGUE AFUA_2G00620)"/>
    <property type="match status" value="1"/>
</dbReference>
<dbReference type="RefSeq" id="WP_261896606.1">
    <property type="nucleotide sequence ID" value="NZ_AP024896.1"/>
</dbReference>
<dbReference type="SUPFAM" id="SSF52266">
    <property type="entry name" value="SGNH hydrolase"/>
    <property type="match status" value="1"/>
</dbReference>
<keyword evidence="3" id="KW-1185">Reference proteome</keyword>
<dbReference type="InterPro" id="IPR036514">
    <property type="entry name" value="SGNH_hydro_sf"/>
</dbReference>
<gene>
    <name evidence="2" type="ORF">R8Z52_16860</name>
</gene>
<evidence type="ECO:0000313" key="3">
    <source>
        <dbReference type="Proteomes" id="UP001304071"/>
    </source>
</evidence>
<dbReference type="EMBL" id="CP138204">
    <property type="protein sequence ID" value="WPC76199.1"/>
    <property type="molecule type" value="Genomic_DNA"/>
</dbReference>
<evidence type="ECO:0000259" key="1">
    <source>
        <dbReference type="Pfam" id="PF17996"/>
    </source>
</evidence>
<accession>A0ABZ0QI78</accession>
<sequence length="336" mass="38033">MIIPPENHHYSYTGRIDFSSPKTPVISWPGTSIKARFTGSYLAILLDDHEGKNFFNVIIDGDDLTPYVVQAEKGKHKYVIATSLSTGEHQMEIYKRTEGEDGLTTFLGIELADNATLLPAPPKPIRRIEFYGDSITSGLAIEAAINGNEKIGAEKNNYLTYSSIAGRDLNAEVHTISQSGIGLMHSWFDFTMFDFYDQLNADGNNNSHWDFSKWTPDVVVVNLLQNDSWIYDTLTEKPSVNAIVENYLSFIRLLREKYPNTYIICALGSMDATRPNSPWPSYITSAVKILNSQYKDEKVTTLFFKFNGYAAHPRQAQNRENAQLLEQAIRELTHWN</sequence>
<reference evidence="2 3" key="1">
    <citation type="submission" date="2023-11" db="EMBL/GenBank/DDBJ databases">
        <title>Plant-associative lifestyle of Vibrio porteresiae and its evolutionary dynamics.</title>
        <authorList>
            <person name="Rameshkumar N."/>
            <person name="Kirti K."/>
        </authorList>
    </citation>
    <scope>NUCLEOTIDE SEQUENCE [LARGE SCALE GENOMIC DNA]</scope>
    <source>
        <strain evidence="2 3">MSSRF30</strain>
    </source>
</reference>
<dbReference type="Proteomes" id="UP001304071">
    <property type="component" value="Chromosome 2"/>
</dbReference>
<dbReference type="PANTHER" id="PTHR37834:SF2">
    <property type="entry name" value="ESTERASE, SGNH HYDROLASE-TYPE"/>
    <property type="match status" value="1"/>
</dbReference>
<dbReference type="InterPro" id="IPR052762">
    <property type="entry name" value="PCW_deacetylase/CE"/>
</dbReference>
<evidence type="ECO:0000313" key="2">
    <source>
        <dbReference type="EMBL" id="WPC76199.1"/>
    </source>
</evidence>
<dbReference type="Gene3D" id="3.40.50.1110">
    <property type="entry name" value="SGNH hydrolase"/>
    <property type="match status" value="1"/>
</dbReference>
<protein>
    <submittedName>
        <fullName evidence="2">GDSL-type esterase/lipase family protein</fullName>
    </submittedName>
</protein>
<name>A0ABZ0QI78_9VIBR</name>
<proteinExistence type="predicted"/>
<dbReference type="Gene3D" id="2.60.120.260">
    <property type="entry name" value="Galactose-binding domain-like"/>
    <property type="match status" value="1"/>
</dbReference>
<feature type="domain" description="Carbohydrate esterase 2 N-terminal" evidence="1">
    <location>
        <begin position="12"/>
        <end position="121"/>
    </location>
</feature>